<comment type="caution">
    <text evidence="2">The sequence shown here is derived from an EMBL/GenBank/DDBJ whole genome shotgun (WGS) entry which is preliminary data.</text>
</comment>
<accession>A0ABP7HEB9</accession>
<dbReference type="Proteomes" id="UP001501456">
    <property type="component" value="Unassembled WGS sequence"/>
</dbReference>
<evidence type="ECO:0008006" key="4">
    <source>
        <dbReference type="Google" id="ProtNLM"/>
    </source>
</evidence>
<dbReference type="EMBL" id="BAABBI010000002">
    <property type="protein sequence ID" value="GAA3786732.1"/>
    <property type="molecule type" value="Genomic_DNA"/>
</dbReference>
<feature type="transmembrane region" description="Helical" evidence="1">
    <location>
        <begin position="150"/>
        <end position="168"/>
    </location>
</feature>
<reference evidence="3" key="1">
    <citation type="journal article" date="2019" name="Int. J. Syst. Evol. Microbiol.">
        <title>The Global Catalogue of Microorganisms (GCM) 10K type strain sequencing project: providing services to taxonomists for standard genome sequencing and annotation.</title>
        <authorList>
            <consortium name="The Broad Institute Genomics Platform"/>
            <consortium name="The Broad Institute Genome Sequencing Center for Infectious Disease"/>
            <person name="Wu L."/>
            <person name="Ma J."/>
        </authorList>
    </citation>
    <scope>NUCLEOTIDE SEQUENCE [LARGE SCALE GENOMIC DNA]</scope>
    <source>
        <strain evidence="3">JCM 17525</strain>
    </source>
</reference>
<dbReference type="InterPro" id="IPR025250">
    <property type="entry name" value="DUF4199"/>
</dbReference>
<proteinExistence type="predicted"/>
<feature type="transmembrane region" description="Helical" evidence="1">
    <location>
        <begin position="38"/>
        <end position="55"/>
    </location>
</feature>
<protein>
    <recommendedName>
        <fullName evidence="4">DUF4199 domain-containing protein</fullName>
    </recommendedName>
</protein>
<evidence type="ECO:0000313" key="2">
    <source>
        <dbReference type="EMBL" id="GAA3786732.1"/>
    </source>
</evidence>
<sequence>MEKSLKSISINNGLILGLILSVITVLAYAVNLDLFTKWWLGIILFLIAFGLGIYSSIQIKKQLGGFISFKQAFSSYFITIAIGTLISTIVGIIIFTFVDPEAAKYLNEQILIMTKETMENFGASQEIIQQSLMEAEKTDNFSLASQLKAYISRLVFYSILGLIAALIVKKNDPNAE</sequence>
<organism evidence="2 3">
    <name type="scientific">Corallibacter vietnamensis</name>
    <dbReference type="NCBI Taxonomy" id="904130"/>
    <lineage>
        <taxon>Bacteria</taxon>
        <taxon>Pseudomonadati</taxon>
        <taxon>Bacteroidota</taxon>
        <taxon>Flavobacteriia</taxon>
        <taxon>Flavobacteriales</taxon>
        <taxon>Flavobacteriaceae</taxon>
        <taxon>Corallibacter</taxon>
    </lineage>
</organism>
<name>A0ABP7HEB9_9FLAO</name>
<feature type="transmembrane region" description="Helical" evidence="1">
    <location>
        <begin position="76"/>
        <end position="98"/>
    </location>
</feature>
<evidence type="ECO:0000313" key="3">
    <source>
        <dbReference type="Proteomes" id="UP001501456"/>
    </source>
</evidence>
<keyword evidence="1" id="KW-1133">Transmembrane helix</keyword>
<evidence type="ECO:0000256" key="1">
    <source>
        <dbReference type="SAM" id="Phobius"/>
    </source>
</evidence>
<dbReference type="RefSeq" id="WP_344729877.1">
    <property type="nucleotide sequence ID" value="NZ_BAABBI010000002.1"/>
</dbReference>
<keyword evidence="1" id="KW-0472">Membrane</keyword>
<feature type="transmembrane region" description="Helical" evidence="1">
    <location>
        <begin position="12"/>
        <end position="32"/>
    </location>
</feature>
<keyword evidence="3" id="KW-1185">Reference proteome</keyword>
<dbReference type="Pfam" id="PF13858">
    <property type="entry name" value="DUF4199"/>
    <property type="match status" value="1"/>
</dbReference>
<gene>
    <name evidence="2" type="ORF">GCM10022271_19110</name>
</gene>
<keyword evidence="1" id="KW-0812">Transmembrane</keyword>